<keyword evidence="3" id="KW-1185">Reference proteome</keyword>
<dbReference type="OrthoDB" id="3224400at2759"/>
<evidence type="ECO:0000313" key="3">
    <source>
        <dbReference type="Proteomes" id="UP000250043"/>
    </source>
</evidence>
<feature type="compositionally biased region" description="Basic and acidic residues" evidence="1">
    <location>
        <begin position="16"/>
        <end position="25"/>
    </location>
</feature>
<accession>A0A8E2DL53</accession>
<dbReference type="EMBL" id="KV722525">
    <property type="protein sequence ID" value="OCH86503.1"/>
    <property type="molecule type" value="Genomic_DNA"/>
</dbReference>
<reference evidence="2 3" key="1">
    <citation type="submission" date="2016-07" db="EMBL/GenBank/DDBJ databases">
        <title>Draft genome of the white-rot fungus Obba rivulosa 3A-2.</title>
        <authorList>
            <consortium name="DOE Joint Genome Institute"/>
            <person name="Miettinen O."/>
            <person name="Riley R."/>
            <person name="Acob R."/>
            <person name="Barry K."/>
            <person name="Cullen D."/>
            <person name="De Vries R."/>
            <person name="Hainaut M."/>
            <person name="Hatakka A."/>
            <person name="Henrissat B."/>
            <person name="Hilden K."/>
            <person name="Kuo R."/>
            <person name="Labutti K."/>
            <person name="Lipzen A."/>
            <person name="Makela M.R."/>
            <person name="Sandor L."/>
            <person name="Spatafora J.W."/>
            <person name="Grigoriev I.V."/>
            <person name="Hibbett D.S."/>
        </authorList>
    </citation>
    <scope>NUCLEOTIDE SEQUENCE [LARGE SCALE GENOMIC DNA]</scope>
    <source>
        <strain evidence="2 3">3A-2</strain>
    </source>
</reference>
<dbReference type="Proteomes" id="UP000250043">
    <property type="component" value="Unassembled WGS sequence"/>
</dbReference>
<protein>
    <submittedName>
        <fullName evidence="2">Uncharacterized protein</fullName>
    </submittedName>
</protein>
<evidence type="ECO:0000313" key="2">
    <source>
        <dbReference type="EMBL" id="OCH86503.1"/>
    </source>
</evidence>
<evidence type="ECO:0000256" key="1">
    <source>
        <dbReference type="SAM" id="MobiDB-lite"/>
    </source>
</evidence>
<gene>
    <name evidence="2" type="ORF">OBBRIDRAFT_797125</name>
</gene>
<name>A0A8E2DL53_9APHY</name>
<feature type="region of interest" description="Disordered" evidence="1">
    <location>
        <begin position="1"/>
        <end position="27"/>
    </location>
</feature>
<dbReference type="AlphaFoldDB" id="A0A8E2DL53"/>
<proteinExistence type="predicted"/>
<sequence>MSPSPNPIQPSTQHAPRSETPRRPISEMISQTFPPFDHRSAIVEPFDNESKRDVEFLEKFNMMILELMLEFHAWSTARPSYESDRTADSLEQEVKAVIEMEKEQERTRQRLNDFVTRIKLALAALTELSA</sequence>
<organism evidence="2 3">
    <name type="scientific">Obba rivulosa</name>
    <dbReference type="NCBI Taxonomy" id="1052685"/>
    <lineage>
        <taxon>Eukaryota</taxon>
        <taxon>Fungi</taxon>
        <taxon>Dikarya</taxon>
        <taxon>Basidiomycota</taxon>
        <taxon>Agaricomycotina</taxon>
        <taxon>Agaricomycetes</taxon>
        <taxon>Polyporales</taxon>
        <taxon>Gelatoporiaceae</taxon>
        <taxon>Obba</taxon>
    </lineage>
</organism>